<dbReference type="PATRIC" id="fig|740709.3.peg.2102"/>
<proteinExistence type="predicted"/>
<feature type="transmembrane region" description="Helical" evidence="1">
    <location>
        <begin position="9"/>
        <end position="27"/>
    </location>
</feature>
<feature type="transmembrane region" description="Helical" evidence="1">
    <location>
        <begin position="85"/>
        <end position="110"/>
    </location>
</feature>
<feature type="transmembrane region" description="Helical" evidence="1">
    <location>
        <begin position="58"/>
        <end position="79"/>
    </location>
</feature>
<dbReference type="AlphaFoldDB" id="K2KV25"/>
<evidence type="ECO:0000256" key="1">
    <source>
        <dbReference type="SAM" id="Phobius"/>
    </source>
</evidence>
<keyword evidence="1" id="KW-0472">Membrane</keyword>
<gene>
    <name evidence="2" type="ORF">A10D4_10396</name>
</gene>
<dbReference type="Proteomes" id="UP000014115">
    <property type="component" value="Unassembled WGS sequence"/>
</dbReference>
<keyword evidence="1" id="KW-0812">Transmembrane</keyword>
<accession>K2KV25</accession>
<dbReference type="STRING" id="740709.A10D4_10396"/>
<evidence type="ECO:0000313" key="3">
    <source>
        <dbReference type="Proteomes" id="UP000014115"/>
    </source>
</evidence>
<sequence length="116" mass="13461">MNIRSWVKPLYIAALVSFAVVFVWVWLTQQRLYTNYHHMLVALLCMGMATASFRPPMWLAVFMVASLLLNFLVLLYATLAQPHVVGFLTAISLQALSMLLFYVCWVRAWWLAHARR</sequence>
<dbReference type="RefSeq" id="WP_008489400.1">
    <property type="nucleotide sequence ID" value="NZ_AMRG01000013.1"/>
</dbReference>
<dbReference type="EMBL" id="AMRG01000013">
    <property type="protein sequence ID" value="EKE81480.1"/>
    <property type="molecule type" value="Genomic_DNA"/>
</dbReference>
<keyword evidence="1" id="KW-1133">Transmembrane helix</keyword>
<name>K2KV25_9GAMM</name>
<keyword evidence="3" id="KW-1185">Reference proteome</keyword>
<evidence type="ECO:0000313" key="2">
    <source>
        <dbReference type="EMBL" id="EKE81480.1"/>
    </source>
</evidence>
<reference evidence="2 3" key="1">
    <citation type="journal article" date="2012" name="J. Bacteriol.">
        <title>Genome Sequence of Idiomarina xiamenensis Type Strain 10-D-4.</title>
        <authorList>
            <person name="Lai Q."/>
            <person name="Wang L."/>
            <person name="Wang W."/>
            <person name="Shao Z."/>
        </authorList>
    </citation>
    <scope>NUCLEOTIDE SEQUENCE [LARGE SCALE GENOMIC DNA]</scope>
    <source>
        <strain evidence="2 3">10-D-4</strain>
    </source>
</reference>
<organism evidence="2 3">
    <name type="scientific">Idiomarina xiamenensis 10-D-4</name>
    <dbReference type="NCBI Taxonomy" id="740709"/>
    <lineage>
        <taxon>Bacteria</taxon>
        <taxon>Pseudomonadati</taxon>
        <taxon>Pseudomonadota</taxon>
        <taxon>Gammaproteobacteria</taxon>
        <taxon>Alteromonadales</taxon>
        <taxon>Idiomarinaceae</taxon>
        <taxon>Idiomarina</taxon>
    </lineage>
</organism>
<protein>
    <submittedName>
        <fullName evidence="2">Uncharacterized protein</fullName>
    </submittedName>
</protein>
<comment type="caution">
    <text evidence="2">The sequence shown here is derived from an EMBL/GenBank/DDBJ whole genome shotgun (WGS) entry which is preliminary data.</text>
</comment>